<dbReference type="OrthoDB" id="340403at2759"/>
<proteinExistence type="predicted"/>
<dbReference type="Proteomes" id="UP000186804">
    <property type="component" value="Unassembled WGS sequence"/>
</dbReference>
<comment type="caution">
    <text evidence="1">The sequence shown here is derived from an EMBL/GenBank/DDBJ whole genome shotgun (WGS) entry which is preliminary data.</text>
</comment>
<dbReference type="EMBL" id="LRBS01000086">
    <property type="protein sequence ID" value="OII75610.1"/>
    <property type="molecule type" value="Genomic_DNA"/>
</dbReference>
<dbReference type="InterPro" id="IPR011993">
    <property type="entry name" value="PH-like_dom_sf"/>
</dbReference>
<evidence type="ECO:0000313" key="2">
    <source>
        <dbReference type="Proteomes" id="UP000186804"/>
    </source>
</evidence>
<evidence type="ECO:0000313" key="1">
    <source>
        <dbReference type="EMBL" id="OII75610.1"/>
    </source>
</evidence>
<protein>
    <submittedName>
        <fullName evidence="1">Uncharacterized protein</fullName>
    </submittedName>
</protein>
<dbReference type="RefSeq" id="XP_067067456.1">
    <property type="nucleotide sequence ID" value="XM_067212909.1"/>
</dbReference>
<accession>A0A1J4MMX4</accession>
<name>A0A1J4MMX4_9CRYT</name>
<dbReference type="VEuPathDB" id="CryptoDB:cand_026810"/>
<dbReference type="AlphaFoldDB" id="A0A1J4MMX4"/>
<dbReference type="Gene3D" id="2.30.29.30">
    <property type="entry name" value="Pleckstrin-homology domain (PH domain)/Phosphotyrosine-binding domain (PTB)"/>
    <property type="match status" value="1"/>
</dbReference>
<sequence length="141" mass="16254">MISSQFSSLSDLLDQHEFIKDSERECNIKGIDIIDIEDYWSILITDSRIIFLKDAVFSDDYTKVPSSFGKVYFIYISSIIIHAIASPGELDPCFPCLYFQIEDNVDIDKVVEVKIFLKDIERVRRLFNIICELSALSIIES</sequence>
<organism evidence="1 2">
    <name type="scientific">Cryptosporidium andersoni</name>
    <dbReference type="NCBI Taxonomy" id="117008"/>
    <lineage>
        <taxon>Eukaryota</taxon>
        <taxon>Sar</taxon>
        <taxon>Alveolata</taxon>
        <taxon>Apicomplexa</taxon>
        <taxon>Conoidasida</taxon>
        <taxon>Coccidia</taxon>
        <taxon>Eucoccidiorida</taxon>
        <taxon>Eimeriorina</taxon>
        <taxon>Cryptosporidiidae</taxon>
        <taxon>Cryptosporidium</taxon>
    </lineage>
</organism>
<reference evidence="1 2" key="1">
    <citation type="submission" date="2016-10" db="EMBL/GenBank/DDBJ databases">
        <title>Reductive evolution of mitochondrial metabolism and differential evolution of invasion-related proteins in Cryptosporidium.</title>
        <authorList>
            <person name="Liu S."/>
            <person name="Roellig D.M."/>
            <person name="Guo Y."/>
            <person name="Li N."/>
            <person name="Frace M.A."/>
            <person name="Tang K."/>
            <person name="Zhang L."/>
            <person name="Feng Y."/>
            <person name="Xiao L."/>
        </authorList>
    </citation>
    <scope>NUCLEOTIDE SEQUENCE [LARGE SCALE GENOMIC DNA]</scope>
    <source>
        <strain evidence="1">30847</strain>
    </source>
</reference>
<keyword evidence="2" id="KW-1185">Reference proteome</keyword>
<dbReference type="GeneID" id="92366865"/>
<gene>
    <name evidence="1" type="ORF">cand_026810</name>
</gene>